<dbReference type="RefSeq" id="WP_048640083.1">
    <property type="nucleotide sequence ID" value="NZ_CP012040.1"/>
</dbReference>
<dbReference type="Pfam" id="PF03009">
    <property type="entry name" value="GDPD"/>
    <property type="match status" value="1"/>
</dbReference>
<dbReference type="KEGG" id="camu:CA2015_0066"/>
<dbReference type="EMBL" id="CP012040">
    <property type="protein sequence ID" value="AKP49551.1"/>
    <property type="molecule type" value="Genomic_DNA"/>
</dbReference>
<accession>A0A0H4P583</accession>
<evidence type="ECO:0000313" key="2">
    <source>
        <dbReference type="EMBL" id="AKP49551.1"/>
    </source>
</evidence>
<dbReference type="PANTHER" id="PTHR46211">
    <property type="entry name" value="GLYCEROPHOSPHORYL DIESTER PHOSPHODIESTERASE"/>
    <property type="match status" value="1"/>
</dbReference>
<dbReference type="Gene3D" id="3.20.20.190">
    <property type="entry name" value="Phosphatidylinositol (PI) phosphodiesterase"/>
    <property type="match status" value="1"/>
</dbReference>
<gene>
    <name evidence="2" type="ORF">CA2015_0066</name>
</gene>
<dbReference type="GO" id="GO:0006629">
    <property type="term" value="P:lipid metabolic process"/>
    <property type="evidence" value="ECO:0007669"/>
    <property type="project" value="InterPro"/>
</dbReference>
<feature type="domain" description="GP-PDE" evidence="1">
    <location>
        <begin position="32"/>
        <end position="268"/>
    </location>
</feature>
<dbReference type="STRING" id="320787.CA2015_0066"/>
<reference evidence="2 3" key="1">
    <citation type="submission" date="2015-07" db="EMBL/GenBank/DDBJ databases">
        <authorList>
            <person name="Kim K.M."/>
        </authorList>
    </citation>
    <scope>NUCLEOTIDE SEQUENCE [LARGE SCALE GENOMIC DNA]</scope>
    <source>
        <strain evidence="2 3">KCTC 12363</strain>
    </source>
</reference>
<dbReference type="Proteomes" id="UP000036520">
    <property type="component" value="Chromosome"/>
</dbReference>
<dbReference type="CDD" id="cd08566">
    <property type="entry name" value="GDPD_AtGDE_like"/>
    <property type="match status" value="1"/>
</dbReference>
<sequence>MKNLFILLIGSFILLLPITCYPQLPPPKNGNTYVIAHRGAHEGIPENSLPAYQKAIDLGCDFVEIDIRTTRDKQFVSVHNSSINAYVDGKSGNVKDMRLAELKALDIGKKISGEWQNTRIPTFEEILKLCQNKIGIYLDLKDAAPEALLPLIRKYNMEENIVWFIWGDDDENISKVRQNCPNCFLMPDPGKESNLNAVLAKYQPKVVASGMKNCSLSFCKTVHEQEAIVFVDESKDNLEDLKLEWTKMIEWGIDGIQTDKPKALISFLKNLN</sequence>
<evidence type="ECO:0000313" key="3">
    <source>
        <dbReference type="Proteomes" id="UP000036520"/>
    </source>
</evidence>
<dbReference type="PROSITE" id="PS51704">
    <property type="entry name" value="GP_PDE"/>
    <property type="match status" value="1"/>
</dbReference>
<dbReference type="AlphaFoldDB" id="A0A0H4P583"/>
<organism evidence="2 3">
    <name type="scientific">Cyclobacterium amurskyense</name>
    <dbReference type="NCBI Taxonomy" id="320787"/>
    <lineage>
        <taxon>Bacteria</taxon>
        <taxon>Pseudomonadati</taxon>
        <taxon>Bacteroidota</taxon>
        <taxon>Cytophagia</taxon>
        <taxon>Cytophagales</taxon>
        <taxon>Cyclobacteriaceae</taxon>
        <taxon>Cyclobacterium</taxon>
    </lineage>
</organism>
<evidence type="ECO:0000259" key="1">
    <source>
        <dbReference type="PROSITE" id="PS51704"/>
    </source>
</evidence>
<name>A0A0H4P583_9BACT</name>
<dbReference type="OrthoDB" id="384721at2"/>
<protein>
    <recommendedName>
        <fullName evidence="1">GP-PDE domain-containing protein</fullName>
    </recommendedName>
</protein>
<dbReference type="PROSITE" id="PS50007">
    <property type="entry name" value="PIPLC_X_DOMAIN"/>
    <property type="match status" value="1"/>
</dbReference>
<dbReference type="InterPro" id="IPR017946">
    <property type="entry name" value="PLC-like_Pdiesterase_TIM-brl"/>
</dbReference>
<dbReference type="GO" id="GO:0008081">
    <property type="term" value="F:phosphoric diester hydrolase activity"/>
    <property type="evidence" value="ECO:0007669"/>
    <property type="project" value="InterPro"/>
</dbReference>
<proteinExistence type="predicted"/>
<dbReference type="SUPFAM" id="SSF51695">
    <property type="entry name" value="PLC-like phosphodiesterases"/>
    <property type="match status" value="1"/>
</dbReference>
<dbReference type="InterPro" id="IPR030395">
    <property type="entry name" value="GP_PDE_dom"/>
</dbReference>
<dbReference type="PANTHER" id="PTHR46211:SF14">
    <property type="entry name" value="GLYCEROPHOSPHODIESTER PHOSPHODIESTERASE"/>
    <property type="match status" value="1"/>
</dbReference>
<dbReference type="PATRIC" id="fig|320787.5.peg.74"/>
<keyword evidence="3" id="KW-1185">Reference proteome</keyword>